<protein>
    <submittedName>
        <fullName evidence="1">Uncharacterized protein</fullName>
    </submittedName>
</protein>
<dbReference type="EMBL" id="MU155438">
    <property type="protein sequence ID" value="KAF9473493.1"/>
    <property type="molecule type" value="Genomic_DNA"/>
</dbReference>
<dbReference type="AlphaFoldDB" id="A0A9P5YPE6"/>
<reference evidence="1" key="1">
    <citation type="submission" date="2020-11" db="EMBL/GenBank/DDBJ databases">
        <authorList>
            <consortium name="DOE Joint Genome Institute"/>
            <person name="Ahrendt S."/>
            <person name="Riley R."/>
            <person name="Andreopoulos W."/>
            <person name="Labutti K."/>
            <person name="Pangilinan J."/>
            <person name="Ruiz-Duenas F.J."/>
            <person name="Barrasa J.M."/>
            <person name="Sanchez-Garcia M."/>
            <person name="Camarero S."/>
            <person name="Miyauchi S."/>
            <person name="Serrano A."/>
            <person name="Linde D."/>
            <person name="Babiker R."/>
            <person name="Drula E."/>
            <person name="Ayuso-Fernandez I."/>
            <person name="Pacheco R."/>
            <person name="Padilla G."/>
            <person name="Ferreira P."/>
            <person name="Barriuso J."/>
            <person name="Kellner H."/>
            <person name="Castanera R."/>
            <person name="Alfaro M."/>
            <person name="Ramirez L."/>
            <person name="Pisabarro A.G."/>
            <person name="Kuo A."/>
            <person name="Tritt A."/>
            <person name="Lipzen A."/>
            <person name="He G."/>
            <person name="Yan M."/>
            <person name="Ng V."/>
            <person name="Cullen D."/>
            <person name="Martin F."/>
            <person name="Rosso M.-N."/>
            <person name="Henrissat B."/>
            <person name="Hibbett D."/>
            <person name="Martinez A.T."/>
            <person name="Grigoriev I.V."/>
        </authorList>
    </citation>
    <scope>NUCLEOTIDE SEQUENCE</scope>
    <source>
        <strain evidence="1">CIRM-BRFM 674</strain>
    </source>
</reference>
<gene>
    <name evidence="1" type="ORF">BDN70DRAFT_885768</name>
</gene>
<comment type="caution">
    <text evidence="1">The sequence shown here is derived from an EMBL/GenBank/DDBJ whole genome shotgun (WGS) entry which is preliminary data.</text>
</comment>
<dbReference type="Proteomes" id="UP000807469">
    <property type="component" value="Unassembled WGS sequence"/>
</dbReference>
<organism evidence="1 2">
    <name type="scientific">Pholiota conissans</name>
    <dbReference type="NCBI Taxonomy" id="109636"/>
    <lineage>
        <taxon>Eukaryota</taxon>
        <taxon>Fungi</taxon>
        <taxon>Dikarya</taxon>
        <taxon>Basidiomycota</taxon>
        <taxon>Agaricomycotina</taxon>
        <taxon>Agaricomycetes</taxon>
        <taxon>Agaricomycetidae</taxon>
        <taxon>Agaricales</taxon>
        <taxon>Agaricineae</taxon>
        <taxon>Strophariaceae</taxon>
        <taxon>Pholiota</taxon>
    </lineage>
</organism>
<proteinExistence type="predicted"/>
<keyword evidence="2" id="KW-1185">Reference proteome</keyword>
<evidence type="ECO:0000313" key="2">
    <source>
        <dbReference type="Proteomes" id="UP000807469"/>
    </source>
</evidence>
<name>A0A9P5YPE6_9AGAR</name>
<evidence type="ECO:0000313" key="1">
    <source>
        <dbReference type="EMBL" id="KAF9473493.1"/>
    </source>
</evidence>
<accession>A0A9P5YPE6</accession>
<sequence>MSLPDLPGELLDEIAEFFYDPNSTDPSTSSSEPNDIYRALVSTCKALRAHFQPRVFSVVHLAMPMRVCHLADLIEDNPLLASYIRVIRLDVDLKCEGMFEFPPLLAILRAVDTFSPPVEIHLHFSTARVESLNTNTSHPCTHIGDAPTSFLRFVTRIYDHLLSDIFFPIAVLERCSNLRELDARNMLFVVSKASGIVPEGDRVSHLLRPKLDVLDVSHCDPTVLRILSEEIFDLSVVKRVSVTNIDMGTETDPDSKVAMTRRLLDTCARSVEVLHIDADFASSSALGTFYDLSLLPNLRECHFLIRTVASANPVLQLSNLLRTLPPLPEHNLQHLQLTFRFKDRFSALPDTDDSAQSHLILYLDAWSKFDDALVWILASGTRPFKVTLLFSARPAAGFDRSLLNTLFINWKKRYLPRSSGKRNLEIVFKQFIW</sequence>